<feature type="region of interest" description="Disordered" evidence="1">
    <location>
        <begin position="222"/>
        <end position="246"/>
    </location>
</feature>
<name>A0A8S9TUG1_PHYIN</name>
<organism evidence="2 3">
    <name type="scientific">Phytophthora infestans</name>
    <name type="common">Potato late blight agent</name>
    <name type="synonym">Botrytis infestans</name>
    <dbReference type="NCBI Taxonomy" id="4787"/>
    <lineage>
        <taxon>Eukaryota</taxon>
        <taxon>Sar</taxon>
        <taxon>Stramenopiles</taxon>
        <taxon>Oomycota</taxon>
        <taxon>Peronosporomycetes</taxon>
        <taxon>Peronosporales</taxon>
        <taxon>Peronosporaceae</taxon>
        <taxon>Phytophthora</taxon>
    </lineage>
</organism>
<dbReference type="Proteomes" id="UP000704712">
    <property type="component" value="Unassembled WGS sequence"/>
</dbReference>
<protein>
    <submittedName>
        <fullName evidence="2">Uncharacterized protein</fullName>
    </submittedName>
</protein>
<comment type="caution">
    <text evidence="2">The sequence shown here is derived from an EMBL/GenBank/DDBJ whole genome shotgun (WGS) entry which is preliminary data.</text>
</comment>
<sequence length="269" mass="28997">MVKLTTNIKLDVLARRYASPVLPEVERAQSRRFAAQLRAKNRLRRRAASRRLQLVAVAADEEQTTAHALPRLPLMEQGFVTGREVVDVAMELGSPHYPLHPGLTLYQHGEVASPSYAQLAAADINLSSITNPNPDKTSEGCPTLAQLSMALLSPSNGVIVDEPVQSGFPSYAHFAVLRNLNPVVPTQDIPSPGFPSHAQLNAALKNLSPDTVSQEVPAKVFPTHGQRDQALRDLSSPSPSPGYATPTNAQLAAALRALPPLPRGRDVRV</sequence>
<gene>
    <name evidence="2" type="ORF">GN958_ATG20219</name>
</gene>
<dbReference type="AlphaFoldDB" id="A0A8S9TUG1"/>
<evidence type="ECO:0000256" key="1">
    <source>
        <dbReference type="SAM" id="MobiDB-lite"/>
    </source>
</evidence>
<proteinExistence type="predicted"/>
<dbReference type="EMBL" id="JAACNO010002815">
    <property type="protein sequence ID" value="KAF4130637.1"/>
    <property type="molecule type" value="Genomic_DNA"/>
</dbReference>
<evidence type="ECO:0000313" key="2">
    <source>
        <dbReference type="EMBL" id="KAF4130637.1"/>
    </source>
</evidence>
<evidence type="ECO:0000313" key="3">
    <source>
        <dbReference type="Proteomes" id="UP000704712"/>
    </source>
</evidence>
<reference evidence="2" key="1">
    <citation type="submission" date="2020-03" db="EMBL/GenBank/DDBJ databases">
        <title>Hybrid Assembly of Korean Phytophthora infestans isolates.</title>
        <authorList>
            <person name="Prokchorchik M."/>
            <person name="Lee Y."/>
            <person name="Seo J."/>
            <person name="Cho J.-H."/>
            <person name="Park Y.-E."/>
            <person name="Jang D.-C."/>
            <person name="Im J.-S."/>
            <person name="Choi J.-G."/>
            <person name="Park H.-J."/>
            <person name="Lee G.-B."/>
            <person name="Lee Y.-G."/>
            <person name="Hong S.-Y."/>
            <person name="Cho K."/>
            <person name="Sohn K.H."/>
        </authorList>
    </citation>
    <scope>NUCLEOTIDE SEQUENCE</scope>
    <source>
        <strain evidence="2">KR_2_A2</strain>
    </source>
</reference>
<accession>A0A8S9TUG1</accession>